<dbReference type="OrthoDB" id="9790557at2"/>
<accession>A0A1H2RL14</accession>
<sequence>MAKAAVRAGLVAVGLAWVLLAQVVLAADAKTYVLEGSKAAALESCVEPTDVMRRKHMELIKHQRDETVHGGIRSSKHSLAGCVECHIRSDAERVPQPIHHKEEFCGACHAFTAVNLNCFDCHASVPKGPGAERAAHAAFQAVGVDRSVQARPDGEDH</sequence>
<gene>
    <name evidence="1" type="ORF">SAMN05421783_10251</name>
</gene>
<dbReference type="EMBL" id="FNNZ01000002">
    <property type="protein sequence ID" value="SDW19329.1"/>
    <property type="molecule type" value="Genomic_DNA"/>
</dbReference>
<reference evidence="2" key="1">
    <citation type="submission" date="2016-10" db="EMBL/GenBank/DDBJ databases">
        <authorList>
            <person name="Varghese N."/>
            <person name="Submissions S."/>
        </authorList>
    </citation>
    <scope>NUCLEOTIDE SEQUENCE [LARGE SCALE GENOMIC DNA]</scope>
    <source>
        <strain evidence="2">DSM 217</strain>
    </source>
</reference>
<evidence type="ECO:0000313" key="1">
    <source>
        <dbReference type="EMBL" id="SDW19329.1"/>
    </source>
</evidence>
<protein>
    <submittedName>
        <fullName evidence="1">Uncharacterized protein</fullName>
    </submittedName>
</protein>
<dbReference type="AlphaFoldDB" id="A0A1H2RL14"/>
<organism evidence="1 2">
    <name type="scientific">Thiocapsa roseopersicina</name>
    <dbReference type="NCBI Taxonomy" id="1058"/>
    <lineage>
        <taxon>Bacteria</taxon>
        <taxon>Pseudomonadati</taxon>
        <taxon>Pseudomonadota</taxon>
        <taxon>Gammaproteobacteria</taxon>
        <taxon>Chromatiales</taxon>
        <taxon>Chromatiaceae</taxon>
        <taxon>Thiocapsa</taxon>
    </lineage>
</organism>
<dbReference type="SUPFAM" id="SSF48695">
    <property type="entry name" value="Multiheme cytochromes"/>
    <property type="match status" value="1"/>
</dbReference>
<dbReference type="InterPro" id="IPR036280">
    <property type="entry name" value="Multihaem_cyt_sf"/>
</dbReference>
<dbReference type="STRING" id="1058.SAMN05421783_10251"/>
<dbReference type="Proteomes" id="UP000198816">
    <property type="component" value="Unassembled WGS sequence"/>
</dbReference>
<evidence type="ECO:0000313" key="2">
    <source>
        <dbReference type="Proteomes" id="UP000198816"/>
    </source>
</evidence>
<dbReference type="RefSeq" id="WP_093027984.1">
    <property type="nucleotide sequence ID" value="NZ_FNNZ01000002.1"/>
</dbReference>
<name>A0A1H2RL14_THIRO</name>
<keyword evidence="2" id="KW-1185">Reference proteome</keyword>
<proteinExistence type="predicted"/>